<protein>
    <submittedName>
        <fullName evidence="2">Uncharacterized protein</fullName>
    </submittedName>
</protein>
<dbReference type="RefSeq" id="WP_182297697.1">
    <property type="nucleotide sequence ID" value="NZ_CP059851.1"/>
</dbReference>
<proteinExistence type="predicted"/>
<keyword evidence="1" id="KW-0732">Signal</keyword>
<name>A0A7G5IKI2_9SPHN</name>
<evidence type="ECO:0000313" key="2">
    <source>
        <dbReference type="EMBL" id="QMW23874.1"/>
    </source>
</evidence>
<keyword evidence="3" id="KW-1185">Reference proteome</keyword>
<dbReference type="KEGG" id="sand:H3309_05220"/>
<gene>
    <name evidence="2" type="ORF">H3309_05220</name>
</gene>
<dbReference type="Proteomes" id="UP000515292">
    <property type="component" value="Chromosome"/>
</dbReference>
<dbReference type="EMBL" id="CP059851">
    <property type="protein sequence ID" value="QMW23874.1"/>
    <property type="molecule type" value="Genomic_DNA"/>
</dbReference>
<organism evidence="2 3">
    <name type="scientific">Sandaracinobacteroides saxicola</name>
    <dbReference type="NCBI Taxonomy" id="2759707"/>
    <lineage>
        <taxon>Bacteria</taxon>
        <taxon>Pseudomonadati</taxon>
        <taxon>Pseudomonadota</taxon>
        <taxon>Alphaproteobacteria</taxon>
        <taxon>Sphingomonadales</taxon>
        <taxon>Sphingosinicellaceae</taxon>
        <taxon>Sandaracinobacteroides</taxon>
    </lineage>
</organism>
<reference evidence="2 3" key="1">
    <citation type="submission" date="2020-07" db="EMBL/GenBank/DDBJ databases">
        <title>Complete genome sequence for Sandaracinobacter sp. M6.</title>
        <authorList>
            <person name="Tang Y."/>
            <person name="Liu Q."/>
            <person name="Guo Z."/>
            <person name="Lei P."/>
            <person name="Huang B."/>
        </authorList>
    </citation>
    <scope>NUCLEOTIDE SEQUENCE [LARGE SCALE GENOMIC DNA]</scope>
    <source>
        <strain evidence="2 3">M6</strain>
    </source>
</reference>
<feature type="signal peptide" evidence="1">
    <location>
        <begin position="1"/>
        <end position="19"/>
    </location>
</feature>
<dbReference type="AlphaFoldDB" id="A0A7G5IKI2"/>
<sequence>MRGFLLLAAALALCPAVQAQQNSAKVIPGALLQPSMLAKVEVKTAALLSPQARMAEFLKSCPECQTLATPTGSVQLVPTGGTYVMQQKGNPFGNACGPELTTAEMAGFRKRVEALVGAATVKLIADKAAGTTCPQQQLSQDLTRILLGDDVVISRGKP</sequence>
<feature type="chain" id="PRO_5028997672" evidence="1">
    <location>
        <begin position="20"/>
        <end position="158"/>
    </location>
</feature>
<accession>A0A7G5IKI2</accession>
<evidence type="ECO:0000313" key="3">
    <source>
        <dbReference type="Proteomes" id="UP000515292"/>
    </source>
</evidence>
<evidence type="ECO:0000256" key="1">
    <source>
        <dbReference type="SAM" id="SignalP"/>
    </source>
</evidence>